<accession>A0A8H7UBT5</accession>
<gene>
    <name evidence="15" type="ORF">INT43_003564</name>
</gene>
<feature type="domain" description="Peptidase S8/S53" evidence="12">
    <location>
        <begin position="160"/>
        <end position="570"/>
    </location>
</feature>
<dbReference type="Pfam" id="PF06280">
    <property type="entry name" value="fn3_5"/>
    <property type="match status" value="1"/>
</dbReference>
<evidence type="ECO:0000256" key="6">
    <source>
        <dbReference type="ARBA" id="ARBA00022801"/>
    </source>
</evidence>
<dbReference type="EMBL" id="JAEPQZ010000006">
    <property type="protein sequence ID" value="KAG2179781.1"/>
    <property type="molecule type" value="Genomic_DNA"/>
</dbReference>
<dbReference type="InterPro" id="IPR000209">
    <property type="entry name" value="Peptidase_S8/S53_dom"/>
</dbReference>
<feature type="active site" description="Charge relay system" evidence="8 9">
    <location>
        <position position="537"/>
    </location>
</feature>
<evidence type="ECO:0000256" key="2">
    <source>
        <dbReference type="ARBA" id="ARBA00022512"/>
    </source>
</evidence>
<dbReference type="InterPro" id="IPR023828">
    <property type="entry name" value="Peptidase_S8_Ser-AS"/>
</dbReference>
<dbReference type="Gene3D" id="3.50.30.30">
    <property type="match status" value="1"/>
</dbReference>
<dbReference type="InterPro" id="IPR034187">
    <property type="entry name" value="Peptidases_S8_5"/>
</dbReference>
<comment type="similarity">
    <text evidence="1 9 10">Belongs to the peptidase S8 family.</text>
</comment>
<evidence type="ECO:0000313" key="15">
    <source>
        <dbReference type="EMBL" id="KAG2179781.1"/>
    </source>
</evidence>
<feature type="signal peptide" evidence="11">
    <location>
        <begin position="1"/>
        <end position="19"/>
    </location>
</feature>
<evidence type="ECO:0000313" key="16">
    <source>
        <dbReference type="Proteomes" id="UP000654370"/>
    </source>
</evidence>
<dbReference type="InterPro" id="IPR022398">
    <property type="entry name" value="Peptidase_S8_His-AS"/>
</dbReference>
<feature type="chain" id="PRO_5034242672" evidence="11">
    <location>
        <begin position="20"/>
        <end position="877"/>
    </location>
</feature>
<keyword evidence="5 11" id="KW-0732">Signal</keyword>
<dbReference type="GO" id="GO:0004252">
    <property type="term" value="F:serine-type endopeptidase activity"/>
    <property type="evidence" value="ECO:0007669"/>
    <property type="project" value="UniProtKB-UniRule"/>
</dbReference>
<dbReference type="Pfam" id="PF02225">
    <property type="entry name" value="PA"/>
    <property type="match status" value="1"/>
</dbReference>
<dbReference type="SUPFAM" id="SSF52743">
    <property type="entry name" value="Subtilisin-like"/>
    <property type="match status" value="1"/>
</dbReference>
<dbReference type="Gene3D" id="2.60.40.1710">
    <property type="entry name" value="Subtilisin-like superfamily"/>
    <property type="match status" value="1"/>
</dbReference>
<dbReference type="Gene3D" id="3.40.50.200">
    <property type="entry name" value="Peptidase S8/S53 domain"/>
    <property type="match status" value="1"/>
</dbReference>
<dbReference type="SUPFAM" id="SSF52025">
    <property type="entry name" value="PA domain"/>
    <property type="match status" value="1"/>
</dbReference>
<feature type="domain" description="C5a peptidase/Subtilisin-like protease SBT2-like Fn3-like" evidence="14">
    <location>
        <begin position="610"/>
        <end position="724"/>
    </location>
</feature>
<reference evidence="15" key="1">
    <citation type="submission" date="2020-12" db="EMBL/GenBank/DDBJ databases">
        <title>Metabolic potential, ecology and presence of endohyphal bacteria is reflected in genomic diversity of Mucoromycotina.</title>
        <authorList>
            <person name="Muszewska A."/>
            <person name="Okrasinska A."/>
            <person name="Steczkiewicz K."/>
            <person name="Drgas O."/>
            <person name="Orlowska M."/>
            <person name="Perlinska-Lenart U."/>
            <person name="Aleksandrzak-Piekarczyk T."/>
            <person name="Szatraj K."/>
            <person name="Zielenkiewicz U."/>
            <person name="Pilsyk S."/>
            <person name="Malc E."/>
            <person name="Mieczkowski P."/>
            <person name="Kruszewska J.S."/>
            <person name="Biernat P."/>
            <person name="Pawlowska J."/>
        </authorList>
    </citation>
    <scope>NUCLEOTIDE SEQUENCE</scope>
    <source>
        <strain evidence="15">WA0000067209</strain>
    </source>
</reference>
<evidence type="ECO:0000256" key="11">
    <source>
        <dbReference type="SAM" id="SignalP"/>
    </source>
</evidence>
<feature type="active site" description="Charge relay system" evidence="8 9">
    <location>
        <position position="227"/>
    </location>
</feature>
<keyword evidence="3" id="KW-0964">Secreted</keyword>
<dbReference type="PANTHER" id="PTHR43806:SF66">
    <property type="entry name" value="SERIN ENDOPEPTIDASE"/>
    <property type="match status" value="1"/>
</dbReference>
<dbReference type="AlphaFoldDB" id="A0A8H7UBT5"/>
<dbReference type="PROSITE" id="PS00138">
    <property type="entry name" value="SUBTILASE_SER"/>
    <property type="match status" value="1"/>
</dbReference>
<dbReference type="Pfam" id="PF00082">
    <property type="entry name" value="Peptidase_S8"/>
    <property type="match status" value="1"/>
</dbReference>
<keyword evidence="6 9" id="KW-0378">Hydrolase</keyword>
<evidence type="ECO:0000256" key="9">
    <source>
        <dbReference type="PROSITE-ProRule" id="PRU01240"/>
    </source>
</evidence>
<comment type="caution">
    <text evidence="15">The sequence shown here is derived from an EMBL/GenBank/DDBJ whole genome shotgun (WGS) entry which is preliminary data.</text>
</comment>
<organism evidence="15 16">
    <name type="scientific">Mortierella isabellina</name>
    <name type="common">Filamentous fungus</name>
    <name type="synonym">Umbelopsis isabellina</name>
    <dbReference type="NCBI Taxonomy" id="91625"/>
    <lineage>
        <taxon>Eukaryota</taxon>
        <taxon>Fungi</taxon>
        <taxon>Fungi incertae sedis</taxon>
        <taxon>Mucoromycota</taxon>
        <taxon>Mucoromycotina</taxon>
        <taxon>Umbelopsidomycetes</taxon>
        <taxon>Umbelopsidales</taxon>
        <taxon>Umbelopsidaceae</taxon>
        <taxon>Umbelopsis</taxon>
    </lineage>
</organism>
<evidence type="ECO:0000259" key="12">
    <source>
        <dbReference type="Pfam" id="PF00082"/>
    </source>
</evidence>
<sequence length="877" mass="92547">MKISIFAATVLAVLATADAAQHHKIKLTKSTAVVPDSYIIELEDNFSGSHAQFLNSVSSKFNDAGLTMRQSYDSELFKGMSVKIKNTASSKTKRGLHHAGSTAVLNAIADSPQVRNIYPVSIIPRPKVQVISTGHTNSPDVLFADTMTQVQDTHNYGYKGKGITVGIIDTGVDYTHPALGGCFGPKCKVALGYDLVGNAYTGAANSIPVPDPDPLDACGAASGAEGHGTHVSGIVAAQDHKYNFTGVAPEAKLGMWRVFGCTGQVTDDVIIQALLMAYEAKVDIISLSLGGSSNWEEEVSSVVADRIVGKGTPVVIAASNSGADGFGQIGSPGTGRRVTTVASFDNSYFLAPYFTVDTIPKTKFNYVLASFNSASMPNGTIAASASSTTVTNDACNGVTIPSAVSGKIALVRRGTCTFDEKAGNIAKAGAIGMLVYDNAGGNAFEPSTTSNTIPVAGIGADAGAEIFKALSKGAAKGTFLTDLSPAPIPTVDTVSDFSSVGPLNENQFKPNIAGIGGQVFSTLPLYLGGYGTYSGTSMATPYVSGSIALMLQALGKKSPQYLLESLQNHAHLAPVYNGIDGLDNPIRQGAGLVQVLDAIKDHGHITPGQISFNDTANFVKSVTLKISNNGKSAITYTISNNVSMAVTPYNVAESGYTPLAPIAYSNASANIKFSARRITVKPGKTVSVRVSAIPPKTNPKDHIHYGGFIQFQASKGAKTLHVPYFGVVGNNKDLPIYDTASGFPALYDPTLTTQYTTETYVLDRSNLNGTAPAIVIRLLTGTAYIEAQLLNEKKDFVGYTETDLVYLPRNTLETGSQYLTTTWQGSYVPKGFKQTGTSVAAPDGYYYIKFRALKQLGNPSKNSDYETWTTPRIQLKN</sequence>
<keyword evidence="4 9" id="KW-0645">Protease</keyword>
<dbReference type="InterPro" id="IPR010435">
    <property type="entry name" value="C5a/SBT2-like_Fn3"/>
</dbReference>
<dbReference type="InterPro" id="IPR046450">
    <property type="entry name" value="PA_dom_sf"/>
</dbReference>
<feature type="domain" description="PA" evidence="13">
    <location>
        <begin position="391"/>
        <end position="466"/>
    </location>
</feature>
<name>A0A8H7UBT5_MORIS</name>
<keyword evidence="7 9" id="KW-0720">Serine protease</keyword>
<keyword evidence="2" id="KW-0134">Cell wall</keyword>
<evidence type="ECO:0000256" key="8">
    <source>
        <dbReference type="PIRSR" id="PIRSR615500-1"/>
    </source>
</evidence>
<evidence type="ECO:0000256" key="7">
    <source>
        <dbReference type="ARBA" id="ARBA00022825"/>
    </source>
</evidence>
<dbReference type="InterPro" id="IPR023827">
    <property type="entry name" value="Peptidase_S8_Asp-AS"/>
</dbReference>
<dbReference type="GO" id="GO:0005615">
    <property type="term" value="C:extracellular space"/>
    <property type="evidence" value="ECO:0007669"/>
    <property type="project" value="TreeGrafter"/>
</dbReference>
<dbReference type="GO" id="GO:0016020">
    <property type="term" value="C:membrane"/>
    <property type="evidence" value="ECO:0007669"/>
    <property type="project" value="InterPro"/>
</dbReference>
<protein>
    <submittedName>
        <fullName evidence="15">Uncharacterized protein</fullName>
    </submittedName>
</protein>
<dbReference type="PANTHER" id="PTHR43806">
    <property type="entry name" value="PEPTIDASE S8"/>
    <property type="match status" value="1"/>
</dbReference>
<dbReference type="PROSITE" id="PS51892">
    <property type="entry name" value="SUBTILASE"/>
    <property type="match status" value="1"/>
</dbReference>
<dbReference type="CDD" id="cd07489">
    <property type="entry name" value="Peptidases_S8_5"/>
    <property type="match status" value="1"/>
</dbReference>
<evidence type="ECO:0000256" key="4">
    <source>
        <dbReference type="ARBA" id="ARBA00022670"/>
    </source>
</evidence>
<evidence type="ECO:0000256" key="10">
    <source>
        <dbReference type="RuleBase" id="RU003355"/>
    </source>
</evidence>
<keyword evidence="16" id="KW-1185">Reference proteome</keyword>
<dbReference type="InterPro" id="IPR015500">
    <property type="entry name" value="Peptidase_S8_subtilisin-rel"/>
</dbReference>
<dbReference type="OrthoDB" id="206201at2759"/>
<dbReference type="InterPro" id="IPR003137">
    <property type="entry name" value="PA_domain"/>
</dbReference>
<evidence type="ECO:0000259" key="13">
    <source>
        <dbReference type="Pfam" id="PF02225"/>
    </source>
</evidence>
<evidence type="ECO:0000256" key="5">
    <source>
        <dbReference type="ARBA" id="ARBA00022729"/>
    </source>
</evidence>
<evidence type="ECO:0000256" key="1">
    <source>
        <dbReference type="ARBA" id="ARBA00011073"/>
    </source>
</evidence>
<evidence type="ECO:0000259" key="14">
    <source>
        <dbReference type="Pfam" id="PF06280"/>
    </source>
</evidence>
<feature type="active site" description="Charge relay system" evidence="8 9">
    <location>
        <position position="169"/>
    </location>
</feature>
<dbReference type="Proteomes" id="UP000654370">
    <property type="component" value="Unassembled WGS sequence"/>
</dbReference>
<proteinExistence type="inferred from homology"/>
<dbReference type="PROSITE" id="PS00136">
    <property type="entry name" value="SUBTILASE_ASP"/>
    <property type="match status" value="1"/>
</dbReference>
<dbReference type="PROSITE" id="PS00137">
    <property type="entry name" value="SUBTILASE_HIS"/>
    <property type="match status" value="1"/>
</dbReference>
<dbReference type="InterPro" id="IPR036852">
    <property type="entry name" value="Peptidase_S8/S53_dom_sf"/>
</dbReference>
<dbReference type="PRINTS" id="PR00723">
    <property type="entry name" value="SUBTILISIN"/>
</dbReference>
<dbReference type="InterPro" id="IPR050131">
    <property type="entry name" value="Peptidase_S8_subtilisin-like"/>
</dbReference>
<evidence type="ECO:0000256" key="3">
    <source>
        <dbReference type="ARBA" id="ARBA00022525"/>
    </source>
</evidence>
<dbReference type="GO" id="GO:0006508">
    <property type="term" value="P:proteolysis"/>
    <property type="evidence" value="ECO:0007669"/>
    <property type="project" value="UniProtKB-KW"/>
</dbReference>